<comment type="similarity">
    <text evidence="2 4">Belongs to the glucose-6-phosphate 1-epimerase family.</text>
</comment>
<dbReference type="RefSeq" id="WP_011463041.1">
    <property type="nucleotide sequence ID" value="NC_007908.1"/>
</dbReference>
<evidence type="ECO:0000313" key="6">
    <source>
        <dbReference type="EMBL" id="ABD68468.1"/>
    </source>
</evidence>
<dbReference type="GO" id="GO:0047938">
    <property type="term" value="F:glucose-6-phosphate 1-epimerase activity"/>
    <property type="evidence" value="ECO:0007669"/>
    <property type="project" value="UniProtKB-UniRule"/>
</dbReference>
<dbReference type="SUPFAM" id="SSF74650">
    <property type="entry name" value="Galactose mutarotase-like"/>
    <property type="match status" value="1"/>
</dbReference>
<dbReference type="GO" id="GO:0005975">
    <property type="term" value="P:carbohydrate metabolic process"/>
    <property type="evidence" value="ECO:0007669"/>
    <property type="project" value="InterPro"/>
</dbReference>
<dbReference type="OrthoDB" id="9790727at2"/>
<dbReference type="eggNOG" id="COG0676">
    <property type="taxonomic scope" value="Bacteria"/>
</dbReference>
<dbReference type="EMBL" id="CP000267">
    <property type="protein sequence ID" value="ABD68468.1"/>
    <property type="molecule type" value="Genomic_DNA"/>
</dbReference>
<evidence type="ECO:0000313" key="7">
    <source>
        <dbReference type="Proteomes" id="UP000008332"/>
    </source>
</evidence>
<dbReference type="PANTHER" id="PTHR11122">
    <property type="entry name" value="APOSPORY-ASSOCIATED PROTEIN C-RELATED"/>
    <property type="match status" value="1"/>
</dbReference>
<evidence type="ECO:0000256" key="3">
    <source>
        <dbReference type="ARBA" id="ARBA00023235"/>
    </source>
</evidence>
<dbReference type="InterPro" id="IPR008183">
    <property type="entry name" value="Aldose_1/G6P_1-epimerase"/>
</dbReference>
<dbReference type="HOGENOM" id="CLU_048345_1_0_4"/>
<evidence type="ECO:0000256" key="4">
    <source>
        <dbReference type="PIRNR" id="PIRNR016020"/>
    </source>
</evidence>
<reference evidence="7" key="1">
    <citation type="submission" date="2006-02" db="EMBL/GenBank/DDBJ databases">
        <title>Complete sequence of chromosome of Rhodoferax ferrireducens DSM 15236.</title>
        <authorList>
            <person name="Copeland A."/>
            <person name="Lucas S."/>
            <person name="Lapidus A."/>
            <person name="Barry K."/>
            <person name="Detter J.C."/>
            <person name="Glavina del Rio T."/>
            <person name="Hammon N."/>
            <person name="Israni S."/>
            <person name="Pitluck S."/>
            <person name="Brettin T."/>
            <person name="Bruce D."/>
            <person name="Han C."/>
            <person name="Tapia R."/>
            <person name="Gilna P."/>
            <person name="Kiss H."/>
            <person name="Schmutz J."/>
            <person name="Larimer F."/>
            <person name="Land M."/>
            <person name="Kyrpides N."/>
            <person name="Ivanova N."/>
            <person name="Richardson P."/>
        </authorList>
    </citation>
    <scope>NUCLEOTIDE SEQUENCE [LARGE SCALE GENOMIC DNA]</scope>
    <source>
        <strain evidence="7">ATCC BAA-621 / DSM 15236 / T118</strain>
    </source>
</reference>
<dbReference type="KEGG" id="rfr:Rfer_0717"/>
<protein>
    <recommendedName>
        <fullName evidence="4">Putative glucose-6-phosphate 1-epimerase</fullName>
        <ecNumber evidence="4">5.1.3.15</ecNumber>
    </recommendedName>
</protein>
<name>Q220T5_ALBFT</name>
<dbReference type="PIRSF" id="PIRSF016020">
    <property type="entry name" value="PHexose_mutarotase"/>
    <property type="match status" value="1"/>
</dbReference>
<evidence type="ECO:0000256" key="5">
    <source>
        <dbReference type="PIRSR" id="PIRSR016020-1"/>
    </source>
</evidence>
<feature type="active site" evidence="5">
    <location>
        <position position="246"/>
    </location>
</feature>
<organism evidence="6 7">
    <name type="scientific">Albidiferax ferrireducens (strain ATCC BAA-621 / DSM 15236 / T118)</name>
    <name type="common">Rhodoferax ferrireducens</name>
    <dbReference type="NCBI Taxonomy" id="338969"/>
    <lineage>
        <taxon>Bacteria</taxon>
        <taxon>Pseudomonadati</taxon>
        <taxon>Pseudomonadota</taxon>
        <taxon>Betaproteobacteria</taxon>
        <taxon>Burkholderiales</taxon>
        <taxon>Comamonadaceae</taxon>
        <taxon>Rhodoferax</taxon>
    </lineage>
</organism>
<dbReference type="CDD" id="cd09020">
    <property type="entry name" value="D-hex-6-P-epi_like"/>
    <property type="match status" value="1"/>
</dbReference>
<keyword evidence="3 4" id="KW-0413">Isomerase</keyword>
<feature type="active site" evidence="5">
    <location>
        <position position="145"/>
    </location>
</feature>
<accession>Q220T5</accession>
<evidence type="ECO:0000256" key="1">
    <source>
        <dbReference type="ARBA" id="ARBA00001096"/>
    </source>
</evidence>
<dbReference type="GO" id="GO:0005737">
    <property type="term" value="C:cytoplasm"/>
    <property type="evidence" value="ECO:0007669"/>
    <property type="project" value="TreeGrafter"/>
</dbReference>
<dbReference type="EC" id="5.1.3.15" evidence="4"/>
<dbReference type="InterPro" id="IPR014718">
    <property type="entry name" value="GH-type_carb-bd"/>
</dbReference>
<sequence>MVDALETAPRLAHQDLGAQVLQAWLDNAARVFYLSPLSVSVPRPGSAAAPARGGVPVLFPQFADQGVLPKHGLVRTAHWRLLQDTAAQGARQLRYELDMKPQDDANWPHAARLSLQVKSKLDELVFVLRVSNTGDQSFNWTGGLHPYFAVRDVLTSSATGLAGLGVQDRYDTDLRSQPPGDLCWTTQPFERLYEACPPVTLDAGGYSLRLSASGFDQWMVWNPGEAGARALADLPAGDWRRFVCVEPVCVTRPVLLAPGETFEGRLWIQVCRH</sequence>
<dbReference type="InterPro" id="IPR011013">
    <property type="entry name" value="Gal_mutarotase_sf_dom"/>
</dbReference>
<dbReference type="STRING" id="338969.Rfer_0717"/>
<gene>
    <name evidence="6" type="ordered locus">Rfer_0717</name>
</gene>
<dbReference type="InterPro" id="IPR025532">
    <property type="entry name" value="G6P_1-epimerase"/>
</dbReference>
<keyword evidence="7" id="KW-1185">Reference proteome</keyword>
<evidence type="ECO:0000256" key="2">
    <source>
        <dbReference type="ARBA" id="ARBA00005866"/>
    </source>
</evidence>
<comment type="catalytic activity">
    <reaction evidence="1">
        <text>alpha-D-glucose 6-phosphate = beta-D-glucose 6-phosphate</text>
        <dbReference type="Rhea" id="RHEA:16249"/>
        <dbReference type="ChEBI" id="CHEBI:58225"/>
        <dbReference type="ChEBI" id="CHEBI:58247"/>
        <dbReference type="EC" id="5.1.3.15"/>
    </reaction>
</comment>
<dbReference type="AlphaFoldDB" id="Q220T5"/>
<dbReference type="PANTHER" id="PTHR11122:SF13">
    <property type="entry name" value="GLUCOSE-6-PHOSPHATE 1-EPIMERASE"/>
    <property type="match status" value="1"/>
</dbReference>
<dbReference type="Gene3D" id="2.70.98.10">
    <property type="match status" value="1"/>
</dbReference>
<dbReference type="Pfam" id="PF01263">
    <property type="entry name" value="Aldose_epim"/>
    <property type="match status" value="1"/>
</dbReference>
<dbReference type="GO" id="GO:0030246">
    <property type="term" value="F:carbohydrate binding"/>
    <property type="evidence" value="ECO:0007669"/>
    <property type="project" value="UniProtKB-UniRule"/>
</dbReference>
<dbReference type="Proteomes" id="UP000008332">
    <property type="component" value="Chromosome"/>
</dbReference>
<proteinExistence type="inferred from homology"/>